<gene>
    <name evidence="1" type="ORF">LCGC14_1650300</name>
</gene>
<dbReference type="AlphaFoldDB" id="A0A0F9HXU6"/>
<protein>
    <submittedName>
        <fullName evidence="1">Uncharacterized protein</fullName>
    </submittedName>
</protein>
<sequence>MVIIVEAFRSTGAGEKMIITKKVTMMSNLEETVRRLREACMIWEIGPSKKEKSPPQSSP</sequence>
<reference evidence="1" key="1">
    <citation type="journal article" date="2015" name="Nature">
        <title>Complex archaea that bridge the gap between prokaryotes and eukaryotes.</title>
        <authorList>
            <person name="Spang A."/>
            <person name="Saw J.H."/>
            <person name="Jorgensen S.L."/>
            <person name="Zaremba-Niedzwiedzka K."/>
            <person name="Martijn J."/>
            <person name="Lind A.E."/>
            <person name="van Eijk R."/>
            <person name="Schleper C."/>
            <person name="Guy L."/>
            <person name="Ettema T.J."/>
        </authorList>
    </citation>
    <scope>NUCLEOTIDE SEQUENCE</scope>
</reference>
<comment type="caution">
    <text evidence="1">The sequence shown here is derived from an EMBL/GenBank/DDBJ whole genome shotgun (WGS) entry which is preliminary data.</text>
</comment>
<organism evidence="1">
    <name type="scientific">marine sediment metagenome</name>
    <dbReference type="NCBI Taxonomy" id="412755"/>
    <lineage>
        <taxon>unclassified sequences</taxon>
        <taxon>metagenomes</taxon>
        <taxon>ecological metagenomes</taxon>
    </lineage>
</organism>
<proteinExistence type="predicted"/>
<name>A0A0F9HXU6_9ZZZZ</name>
<accession>A0A0F9HXU6</accession>
<dbReference type="EMBL" id="LAZR01013867">
    <property type="protein sequence ID" value="KKM19972.1"/>
    <property type="molecule type" value="Genomic_DNA"/>
</dbReference>
<evidence type="ECO:0000313" key="1">
    <source>
        <dbReference type="EMBL" id="KKM19972.1"/>
    </source>
</evidence>